<dbReference type="AlphaFoldDB" id="A0A0F9ERE6"/>
<protein>
    <submittedName>
        <fullName evidence="1">Uncharacterized protein</fullName>
    </submittedName>
</protein>
<gene>
    <name evidence="1" type="ORF">LCGC14_2335430</name>
</gene>
<dbReference type="EMBL" id="LAZR01033660">
    <property type="protein sequence ID" value="KKL47450.1"/>
    <property type="molecule type" value="Genomic_DNA"/>
</dbReference>
<name>A0A0F9ERE6_9ZZZZ</name>
<reference evidence="1" key="1">
    <citation type="journal article" date="2015" name="Nature">
        <title>Complex archaea that bridge the gap between prokaryotes and eukaryotes.</title>
        <authorList>
            <person name="Spang A."/>
            <person name="Saw J.H."/>
            <person name="Jorgensen S.L."/>
            <person name="Zaremba-Niedzwiedzka K."/>
            <person name="Martijn J."/>
            <person name="Lind A.E."/>
            <person name="van Eijk R."/>
            <person name="Schleper C."/>
            <person name="Guy L."/>
            <person name="Ettema T.J."/>
        </authorList>
    </citation>
    <scope>NUCLEOTIDE SEQUENCE</scope>
</reference>
<accession>A0A0F9ERE6</accession>
<proteinExistence type="predicted"/>
<comment type="caution">
    <text evidence="1">The sequence shown here is derived from an EMBL/GenBank/DDBJ whole genome shotgun (WGS) entry which is preliminary data.</text>
</comment>
<sequence length="395" mass="45422">MTAPTCVTIAPADPLPDSVHLVGRLKDDGGLPTNGYFEHEWGPLNARYTTAPLPVADPGDTFDSLTPGQTYRWIHRFRAVVSNADDIGYGEWQNFWLPLPTRVAEGSSFYTEYAHGVWVGRALWWFVDTDVACHLTAHISNEPPWKKRGAHFKRGKVFFHSPIVYWGWYFDLEQLESGDTTHHTFTYVLPSQMTEIWIQAIGTVDGKPSPSYTPFFQYIYTAPTYIERCYTSPLATWSFDTLHEMQYSFPLVASSSFYLDRIILYFTGHPVQPPLQYCLFLLYDADENYKPLEPPLAQSLFQIGAPLWPQPYALPCPVYPTWIQAGQRYAWALRFPTQSPGEENWRIVVQRGELGECNIIMPPYKTYRSLFTDGNWDPWTSYGITQAHYTMEETT</sequence>
<evidence type="ECO:0000313" key="1">
    <source>
        <dbReference type="EMBL" id="KKL47450.1"/>
    </source>
</evidence>
<organism evidence="1">
    <name type="scientific">marine sediment metagenome</name>
    <dbReference type="NCBI Taxonomy" id="412755"/>
    <lineage>
        <taxon>unclassified sequences</taxon>
        <taxon>metagenomes</taxon>
        <taxon>ecological metagenomes</taxon>
    </lineage>
</organism>